<dbReference type="STRING" id="456900.A0A195CGN2"/>
<dbReference type="EMBL" id="KQ977791">
    <property type="protein sequence ID" value="KYM99872.1"/>
    <property type="molecule type" value="Genomic_DNA"/>
</dbReference>
<sequence length="156" mass="17461">MQETSGRRAKSPVRRSMGVRWLKRMNEEGIDVESWSCYHGSVVNPKFKEPIANVTAPVGREAILSCVVQDLAGYKDRDRCISSPYFPPTHFTDNLYSDDGEANLHVAERSCIWQSRINLNSQTPPSPRSASSACRPPPTHRLSGHRAGLIMVLCKH</sequence>
<accession>A0A195CGN2</accession>
<proteinExistence type="predicted"/>
<name>A0A195CGN2_9HYME</name>
<evidence type="ECO:0000313" key="3">
    <source>
        <dbReference type="Proteomes" id="UP000078542"/>
    </source>
</evidence>
<dbReference type="Proteomes" id="UP000078542">
    <property type="component" value="Unassembled WGS sequence"/>
</dbReference>
<gene>
    <name evidence="2" type="ORF">ALC62_09492</name>
</gene>
<keyword evidence="3" id="KW-1185">Reference proteome</keyword>
<evidence type="ECO:0008006" key="4">
    <source>
        <dbReference type="Google" id="ProtNLM"/>
    </source>
</evidence>
<reference evidence="2 3" key="1">
    <citation type="submission" date="2016-03" db="EMBL/GenBank/DDBJ databases">
        <title>Cyphomyrmex costatus WGS genome.</title>
        <authorList>
            <person name="Nygaard S."/>
            <person name="Hu H."/>
            <person name="Boomsma J."/>
            <person name="Zhang G."/>
        </authorList>
    </citation>
    <scope>NUCLEOTIDE SEQUENCE [LARGE SCALE GENOMIC DNA]</scope>
    <source>
        <strain evidence="2">MS0001</strain>
        <tissue evidence="2">Whole body</tissue>
    </source>
</reference>
<protein>
    <recommendedName>
        <fullName evidence="4">Ig-like domain-containing protein</fullName>
    </recommendedName>
</protein>
<evidence type="ECO:0000313" key="2">
    <source>
        <dbReference type="EMBL" id="KYM99872.1"/>
    </source>
</evidence>
<evidence type="ECO:0000256" key="1">
    <source>
        <dbReference type="SAM" id="MobiDB-lite"/>
    </source>
</evidence>
<dbReference type="AlphaFoldDB" id="A0A195CGN2"/>
<organism evidence="2 3">
    <name type="scientific">Cyphomyrmex costatus</name>
    <dbReference type="NCBI Taxonomy" id="456900"/>
    <lineage>
        <taxon>Eukaryota</taxon>
        <taxon>Metazoa</taxon>
        <taxon>Ecdysozoa</taxon>
        <taxon>Arthropoda</taxon>
        <taxon>Hexapoda</taxon>
        <taxon>Insecta</taxon>
        <taxon>Pterygota</taxon>
        <taxon>Neoptera</taxon>
        <taxon>Endopterygota</taxon>
        <taxon>Hymenoptera</taxon>
        <taxon>Apocrita</taxon>
        <taxon>Aculeata</taxon>
        <taxon>Formicoidea</taxon>
        <taxon>Formicidae</taxon>
        <taxon>Myrmicinae</taxon>
        <taxon>Cyphomyrmex</taxon>
    </lineage>
</organism>
<feature type="region of interest" description="Disordered" evidence="1">
    <location>
        <begin position="121"/>
        <end position="141"/>
    </location>
</feature>